<dbReference type="InterPro" id="IPR025714">
    <property type="entry name" value="Methyltranfer_dom"/>
</dbReference>
<feature type="domain" description="Methyltransferase" evidence="1">
    <location>
        <begin position="60"/>
        <end position="167"/>
    </location>
</feature>
<dbReference type="CDD" id="cd02440">
    <property type="entry name" value="AdoMet_MTases"/>
    <property type="match status" value="1"/>
</dbReference>
<keyword evidence="2" id="KW-0808">Transferase</keyword>
<organism evidence="2 3">
    <name type="scientific">Marixanthomonas ophiurae</name>
    <dbReference type="NCBI Taxonomy" id="387659"/>
    <lineage>
        <taxon>Bacteria</taxon>
        <taxon>Pseudomonadati</taxon>
        <taxon>Bacteroidota</taxon>
        <taxon>Flavobacteriia</taxon>
        <taxon>Flavobacteriales</taxon>
        <taxon>Flavobacteriaceae</taxon>
        <taxon>Marixanthomonas</taxon>
    </lineage>
</organism>
<keyword evidence="2" id="KW-0489">Methyltransferase</keyword>
<evidence type="ECO:0000259" key="1">
    <source>
        <dbReference type="Pfam" id="PF13847"/>
    </source>
</evidence>
<protein>
    <submittedName>
        <fullName evidence="2">Methyltransferase domain-containing protein</fullName>
    </submittedName>
</protein>
<dbReference type="GO" id="GO:0008168">
    <property type="term" value="F:methyltransferase activity"/>
    <property type="evidence" value="ECO:0007669"/>
    <property type="project" value="UniProtKB-KW"/>
</dbReference>
<evidence type="ECO:0000313" key="3">
    <source>
        <dbReference type="Proteomes" id="UP000261082"/>
    </source>
</evidence>
<gene>
    <name evidence="2" type="ORF">DZ858_12860</name>
</gene>
<dbReference type="GO" id="GO:0032259">
    <property type="term" value="P:methylation"/>
    <property type="evidence" value="ECO:0007669"/>
    <property type="project" value="UniProtKB-KW"/>
</dbReference>
<evidence type="ECO:0000313" key="2">
    <source>
        <dbReference type="EMBL" id="RFN58123.1"/>
    </source>
</evidence>
<name>A0A3E1Q7K7_9FLAO</name>
<dbReference type="Pfam" id="PF13847">
    <property type="entry name" value="Methyltransf_31"/>
    <property type="match status" value="1"/>
</dbReference>
<reference evidence="2 3" key="1">
    <citation type="journal article" date="2007" name="Int. J. Syst. Evol. Microbiol.">
        <title>Marixanthomonas ophiurae gen. nov., sp. nov., a marine bacterium of the family Flavobacteriaceae isolated from a deep-sea brittle star.</title>
        <authorList>
            <person name="Romanenko L.A."/>
            <person name="Uchino M."/>
            <person name="Frolova G.M."/>
            <person name="Mikhailov V.V."/>
        </authorList>
    </citation>
    <scope>NUCLEOTIDE SEQUENCE [LARGE SCALE GENOMIC DNA]</scope>
    <source>
        <strain evidence="2 3">KMM 3046</strain>
    </source>
</reference>
<dbReference type="InterPro" id="IPR029063">
    <property type="entry name" value="SAM-dependent_MTases_sf"/>
</dbReference>
<dbReference type="AlphaFoldDB" id="A0A3E1Q7K7"/>
<proteinExistence type="predicted"/>
<dbReference type="RefSeq" id="WP_117160071.1">
    <property type="nucleotide sequence ID" value="NZ_QVID01000002.1"/>
</dbReference>
<dbReference type="EMBL" id="QVID01000002">
    <property type="protein sequence ID" value="RFN58123.1"/>
    <property type="molecule type" value="Genomic_DNA"/>
</dbReference>
<accession>A0A3E1Q7K7</accession>
<dbReference type="Gene3D" id="3.40.50.150">
    <property type="entry name" value="Vaccinia Virus protein VP39"/>
    <property type="match status" value="1"/>
</dbReference>
<sequence length="238" mass="27197">MPKYASKHRSTEVEIMDDFNLQGKEMQAVLTDLKTVSNLLGGANITLKGIKKLLSKRLKNEEVTIIDVGCGDGEMLRKCAHFGKRNQYNFNLIGLDANPNIISEAKERSKSFENLTFKTLDIFSAEPFPKADIILCNLFLHHFKNADIVSILKKLIEASNMGVVVNDLHRSKLAFTLFKGFSSVFLKTKIARHDGLVSVARGFKREELDTFSEEINNQQSLIRWKWAFRYQWILKNNL</sequence>
<dbReference type="OrthoDB" id="9800454at2"/>
<dbReference type="PANTHER" id="PTHR43861">
    <property type="entry name" value="TRANS-ACONITATE 2-METHYLTRANSFERASE-RELATED"/>
    <property type="match status" value="1"/>
</dbReference>
<keyword evidence="3" id="KW-1185">Reference proteome</keyword>
<dbReference type="Proteomes" id="UP000261082">
    <property type="component" value="Unassembled WGS sequence"/>
</dbReference>
<comment type="caution">
    <text evidence="2">The sequence shown here is derived from an EMBL/GenBank/DDBJ whole genome shotgun (WGS) entry which is preliminary data.</text>
</comment>
<dbReference type="SUPFAM" id="SSF53335">
    <property type="entry name" value="S-adenosyl-L-methionine-dependent methyltransferases"/>
    <property type="match status" value="1"/>
</dbReference>